<keyword evidence="3 5" id="KW-0378">Hydrolase</keyword>
<name>T1BQL9_9ZZZZ</name>
<dbReference type="InterPro" id="IPR016050">
    <property type="entry name" value="Proteasome_bsu_CS"/>
</dbReference>
<evidence type="ECO:0000256" key="2">
    <source>
        <dbReference type="ARBA" id="ARBA00022670"/>
    </source>
</evidence>
<dbReference type="GO" id="GO:0005737">
    <property type="term" value="C:cytoplasm"/>
    <property type="evidence" value="ECO:0007669"/>
    <property type="project" value="TreeGrafter"/>
</dbReference>
<protein>
    <submittedName>
        <fullName evidence="5">Proteasome, alpha and beta subunits</fullName>
        <ecNumber evidence="5">3.4.25.-</ecNumber>
    </submittedName>
</protein>
<comment type="caution">
    <text evidence="5">The sequence shown here is derived from an EMBL/GenBank/DDBJ whole genome shotgun (WGS) entry which is preliminary data.</text>
</comment>
<evidence type="ECO:0000256" key="1">
    <source>
        <dbReference type="ARBA" id="ARBA00022490"/>
    </source>
</evidence>
<evidence type="ECO:0000256" key="4">
    <source>
        <dbReference type="ARBA" id="ARBA00022942"/>
    </source>
</evidence>
<dbReference type="InterPro" id="IPR029055">
    <property type="entry name" value="Ntn_hydrolases_N"/>
</dbReference>
<feature type="non-terminal residue" evidence="5">
    <location>
        <position position="134"/>
    </location>
</feature>
<keyword evidence="2" id="KW-0645">Protease</keyword>
<dbReference type="GO" id="GO:0008233">
    <property type="term" value="F:peptidase activity"/>
    <property type="evidence" value="ECO:0007669"/>
    <property type="project" value="UniProtKB-KW"/>
</dbReference>
<dbReference type="InterPro" id="IPR001353">
    <property type="entry name" value="Proteasome_sua/b"/>
</dbReference>
<dbReference type="PANTHER" id="PTHR32194:SF0">
    <property type="entry name" value="ATP-DEPENDENT PROTEASE SUBUNIT HSLV"/>
    <property type="match status" value="1"/>
</dbReference>
<dbReference type="Gene3D" id="3.60.20.10">
    <property type="entry name" value="Glutamine Phosphoribosylpyrophosphate, subunit 1, domain 1"/>
    <property type="match status" value="1"/>
</dbReference>
<dbReference type="SUPFAM" id="SSF56235">
    <property type="entry name" value="N-terminal nucleophile aminohydrolases (Ntn hydrolases)"/>
    <property type="match status" value="1"/>
</dbReference>
<dbReference type="GO" id="GO:0005839">
    <property type="term" value="C:proteasome core complex"/>
    <property type="evidence" value="ECO:0007669"/>
    <property type="project" value="InterPro"/>
</dbReference>
<dbReference type="AlphaFoldDB" id="T1BQL9"/>
<dbReference type="GO" id="GO:0051603">
    <property type="term" value="P:proteolysis involved in protein catabolic process"/>
    <property type="evidence" value="ECO:0007669"/>
    <property type="project" value="InterPro"/>
</dbReference>
<reference evidence="5" key="1">
    <citation type="submission" date="2013-08" db="EMBL/GenBank/DDBJ databases">
        <authorList>
            <person name="Mendez C."/>
            <person name="Richter M."/>
            <person name="Ferrer M."/>
            <person name="Sanchez J."/>
        </authorList>
    </citation>
    <scope>NUCLEOTIDE SEQUENCE</scope>
</reference>
<dbReference type="PANTHER" id="PTHR32194">
    <property type="entry name" value="METALLOPROTEASE TLDD"/>
    <property type="match status" value="1"/>
</dbReference>
<reference evidence="5" key="2">
    <citation type="journal article" date="2014" name="ISME J.">
        <title>Microbial stratification in low pH oxic and suboxic macroscopic growths along an acid mine drainage.</title>
        <authorList>
            <person name="Mendez-Garcia C."/>
            <person name="Mesa V."/>
            <person name="Sprenger R.R."/>
            <person name="Richter M."/>
            <person name="Diez M.S."/>
            <person name="Solano J."/>
            <person name="Bargiela R."/>
            <person name="Golyshina O.V."/>
            <person name="Manteca A."/>
            <person name="Ramos J.L."/>
            <person name="Gallego J.R."/>
            <person name="Llorente I."/>
            <person name="Martins Dos Santos V.A."/>
            <person name="Jensen O.N."/>
            <person name="Pelaez A.I."/>
            <person name="Sanchez J."/>
            <person name="Ferrer M."/>
        </authorList>
    </citation>
    <scope>NUCLEOTIDE SEQUENCE</scope>
</reference>
<evidence type="ECO:0000256" key="3">
    <source>
        <dbReference type="ARBA" id="ARBA00022801"/>
    </source>
</evidence>
<keyword evidence="1" id="KW-0963">Cytoplasm</keyword>
<gene>
    <name evidence="5" type="ORF">B2A_05328</name>
</gene>
<accession>T1BQL9</accession>
<dbReference type="EC" id="3.4.25.-" evidence="5"/>
<dbReference type="PROSITE" id="PS00854">
    <property type="entry name" value="PROTEASOME_BETA_1"/>
    <property type="match status" value="1"/>
</dbReference>
<keyword evidence="4 5" id="KW-0647">Proteasome</keyword>
<proteinExistence type="predicted"/>
<evidence type="ECO:0000313" key="5">
    <source>
        <dbReference type="EMBL" id="EQD56295.1"/>
    </source>
</evidence>
<dbReference type="PROSITE" id="PS51476">
    <property type="entry name" value="PROTEASOME_BETA_2"/>
    <property type="match status" value="1"/>
</dbReference>
<organism evidence="5">
    <name type="scientific">mine drainage metagenome</name>
    <dbReference type="NCBI Taxonomy" id="410659"/>
    <lineage>
        <taxon>unclassified sequences</taxon>
        <taxon>metagenomes</taxon>
        <taxon>ecological metagenomes</taxon>
    </lineage>
</organism>
<dbReference type="InterPro" id="IPR023333">
    <property type="entry name" value="Proteasome_suB-type"/>
</dbReference>
<dbReference type="EMBL" id="AUZZ01003695">
    <property type="protein sequence ID" value="EQD56295.1"/>
    <property type="molecule type" value="Genomic_DNA"/>
</dbReference>
<dbReference type="Pfam" id="PF00227">
    <property type="entry name" value="Proteasome"/>
    <property type="match status" value="1"/>
</dbReference>
<sequence>MDEKDIKKYMKGTTTVGIVCSDGVIVGADSRATMDTFIASTEARKVWMIDQNLAMTIAGAVGDAQEIIRILKIQNEIYKMNENRPMSPKSAATLLSIILQENKMMPFYVQLIVAGVDGDDGYVYNLDALGGFTE</sequence>